<reference evidence="2" key="1">
    <citation type="submission" date="2023-04" db="EMBL/GenBank/DDBJ databases">
        <authorList>
            <consortium name="ELIXIR-Norway"/>
        </authorList>
    </citation>
    <scope>NUCLEOTIDE SEQUENCE [LARGE SCALE GENOMIC DNA]</scope>
</reference>
<sequence>MTPPRGHGPGAGRGGRDRSGQSGRAGSGWMRALFPTPASGPGHRRVWRRKLQRQRESAASPGRPGRNRRETGTAKSRRMGRTALPWDSFPGCQDGPIWFPVRSQIYLQAEKSTLVFLGNSFRCVPRSESAPSQARRPAGAAARDLLPKATARAASPLPESRECQNLGSRNRVLNRICGAKRARAPAGTHSLAAER</sequence>
<keyword evidence="3" id="KW-1185">Reference proteome</keyword>
<proteinExistence type="predicted"/>
<name>A0ABN8YDZ4_RANTA</name>
<protein>
    <submittedName>
        <fullName evidence="2">Uncharacterized protein</fullName>
    </submittedName>
</protein>
<dbReference type="EMBL" id="OX459952">
    <property type="protein sequence ID" value="CAI9157964.1"/>
    <property type="molecule type" value="Genomic_DNA"/>
</dbReference>
<evidence type="ECO:0000313" key="2">
    <source>
        <dbReference type="EMBL" id="CAI9157964.1"/>
    </source>
</evidence>
<organism evidence="2 3">
    <name type="scientific">Rangifer tarandus platyrhynchus</name>
    <name type="common">Svalbard reindeer</name>
    <dbReference type="NCBI Taxonomy" id="3082113"/>
    <lineage>
        <taxon>Eukaryota</taxon>
        <taxon>Metazoa</taxon>
        <taxon>Chordata</taxon>
        <taxon>Craniata</taxon>
        <taxon>Vertebrata</taxon>
        <taxon>Euteleostomi</taxon>
        <taxon>Mammalia</taxon>
        <taxon>Eutheria</taxon>
        <taxon>Laurasiatheria</taxon>
        <taxon>Artiodactyla</taxon>
        <taxon>Ruminantia</taxon>
        <taxon>Pecora</taxon>
        <taxon>Cervidae</taxon>
        <taxon>Odocoileinae</taxon>
        <taxon>Rangifer</taxon>
    </lineage>
</organism>
<dbReference type="Proteomes" id="UP001176941">
    <property type="component" value="Chromosome 16"/>
</dbReference>
<evidence type="ECO:0000256" key="1">
    <source>
        <dbReference type="SAM" id="MobiDB-lite"/>
    </source>
</evidence>
<feature type="region of interest" description="Disordered" evidence="1">
    <location>
        <begin position="1"/>
        <end position="86"/>
    </location>
</feature>
<accession>A0ABN8YDZ4</accession>
<feature type="compositionally biased region" description="Basic residues" evidence="1">
    <location>
        <begin position="42"/>
        <end position="52"/>
    </location>
</feature>
<gene>
    <name evidence="2" type="ORF">MRATA1EN1_LOCUS6926</name>
</gene>
<evidence type="ECO:0000313" key="3">
    <source>
        <dbReference type="Proteomes" id="UP001176941"/>
    </source>
</evidence>